<keyword evidence="2" id="KW-0804">Transcription</keyword>
<evidence type="ECO:0000256" key="2">
    <source>
        <dbReference type="ARBA" id="ARBA00023163"/>
    </source>
</evidence>
<dbReference type="GeneID" id="10799483"/>
<dbReference type="Gene3D" id="3.30.450.40">
    <property type="match status" value="1"/>
</dbReference>
<keyword evidence="5" id="KW-0614">Plasmid</keyword>
<dbReference type="eggNOG" id="arCOG02276">
    <property type="taxonomic scope" value="Archaea"/>
</dbReference>
<dbReference type="RefSeq" id="WP_013881934.1">
    <property type="nucleotide sequence ID" value="NC_015667.1"/>
</dbReference>
<dbReference type="Pfam" id="PF04967">
    <property type="entry name" value="HTH_10"/>
    <property type="match status" value="1"/>
</dbReference>
<dbReference type="InterPro" id="IPR003018">
    <property type="entry name" value="GAF"/>
</dbReference>
<dbReference type="Pfam" id="PF15915">
    <property type="entry name" value="BAT"/>
    <property type="match status" value="1"/>
</dbReference>
<dbReference type="Proteomes" id="UP000006794">
    <property type="component" value="Plasmid pHALXA02"/>
</dbReference>
<dbReference type="InterPro" id="IPR031803">
    <property type="entry name" value="BAT_GAF/HTH-assoc"/>
</dbReference>
<protein>
    <submittedName>
        <fullName evidence="5">Putative PAS/PAC sensor protein</fullName>
    </submittedName>
</protein>
<gene>
    <name evidence="5" type="ordered locus">Halxa_0150</name>
</gene>
<dbReference type="Pfam" id="PF00989">
    <property type="entry name" value="PAS"/>
    <property type="match status" value="1"/>
</dbReference>
<dbReference type="eggNOG" id="arCOG08095">
    <property type="taxonomic scope" value="Archaea"/>
</dbReference>
<dbReference type="Pfam" id="PF13185">
    <property type="entry name" value="GAF_2"/>
    <property type="match status" value="1"/>
</dbReference>
<evidence type="ECO:0000256" key="1">
    <source>
        <dbReference type="ARBA" id="ARBA00023015"/>
    </source>
</evidence>
<dbReference type="CDD" id="cd00130">
    <property type="entry name" value="PAS"/>
    <property type="match status" value="1"/>
</dbReference>
<dbReference type="InterPro" id="IPR013767">
    <property type="entry name" value="PAS_fold"/>
</dbReference>
<name>F8DEB1_HALXS</name>
<geneLocation type="plasmid" evidence="5 6">
    <name>pHALXA02</name>
</geneLocation>
<dbReference type="EMBL" id="CP002841">
    <property type="protein sequence ID" value="AEH39393.1"/>
    <property type="molecule type" value="Genomic_DNA"/>
</dbReference>
<sequence>MAGQSLTDSLRETLALFDGSGTPRTTAELADDLEIGRRSTYERLERLVEHGELETKRVGASARVWWRPRSSAETPDSASNTGIRPIQDRSGSIVGELEQCAICLLDSNGRVRTWNAGAERITDSAAGAALDEHISTFYTATDRQADGPEATLETVAETGAVETDQWRVRGDGSTDWAAVTVEAIRDGSGNLEGFAAVLRDATEQRETERRETVERLRRQREQLEALNTLNDVVREIIDAITQRSTREEIERVVCEHLAATESYLFAWIGDVDVTSQTVVGRTEAGVDGYLDGISISVDPNDERSNGPTGRAILKREIQTTQDIRADDRHDSWRSHIEEYGFRSSAAIPIVHEDTVYGVLNVYAERPRAFEGRERDVISQLGEVVGHAIAAVERKRALMSDTVVELQFRIRDVFAALDVDTPTTGTITLDHMVPIEDDEYLVYGSVTADAIDGLESLVETLPHWVSVTYRTGGDERGFELRLSEPPVLSTVASLGGSVETAVIEGGDYLMTLHAAPGADVRQVVDTVQEAYPDAELLKQRQLRVDTPERVRDVLAADLTDRQRAVIEATYHAGFYEWPRDASGKDVAESLAIAPPTFNQHLRKAHRKVFDSLLSGPDRDRPAD</sequence>
<dbReference type="GO" id="GO:0006355">
    <property type="term" value="P:regulation of DNA-templated transcription"/>
    <property type="evidence" value="ECO:0007669"/>
    <property type="project" value="InterPro"/>
</dbReference>
<dbReference type="InterPro" id="IPR007050">
    <property type="entry name" value="HTH_bacterioopsin"/>
</dbReference>
<feature type="compositionally biased region" description="Polar residues" evidence="3">
    <location>
        <begin position="71"/>
        <end position="82"/>
    </location>
</feature>
<feature type="domain" description="PAC" evidence="4">
    <location>
        <begin position="161"/>
        <end position="213"/>
    </location>
</feature>
<proteinExistence type="predicted"/>
<dbReference type="PROSITE" id="PS50113">
    <property type="entry name" value="PAC"/>
    <property type="match status" value="1"/>
</dbReference>
<feature type="region of interest" description="Disordered" evidence="3">
    <location>
        <begin position="68"/>
        <end position="87"/>
    </location>
</feature>
<dbReference type="InterPro" id="IPR000014">
    <property type="entry name" value="PAS"/>
</dbReference>
<dbReference type="HOGENOM" id="CLU_010057_3_0_2"/>
<accession>F8DEB1</accession>
<organism evidence="5 6">
    <name type="scientific">Halopiger xanaduensis (strain DSM 18323 / JCM 14033 / SH-6)</name>
    <dbReference type="NCBI Taxonomy" id="797210"/>
    <lineage>
        <taxon>Archaea</taxon>
        <taxon>Methanobacteriati</taxon>
        <taxon>Methanobacteriota</taxon>
        <taxon>Stenosarchaea group</taxon>
        <taxon>Halobacteria</taxon>
        <taxon>Halobacteriales</taxon>
        <taxon>Natrialbaceae</taxon>
        <taxon>Halopiger</taxon>
    </lineage>
</organism>
<keyword evidence="6" id="KW-1185">Reference proteome</keyword>
<evidence type="ECO:0000259" key="4">
    <source>
        <dbReference type="PROSITE" id="PS50113"/>
    </source>
</evidence>
<dbReference type="InterPro" id="IPR000700">
    <property type="entry name" value="PAS-assoc_C"/>
</dbReference>
<evidence type="ECO:0000313" key="5">
    <source>
        <dbReference type="EMBL" id="AEH39393.1"/>
    </source>
</evidence>
<dbReference type="PANTHER" id="PTHR34236:SF1">
    <property type="entry name" value="DIMETHYL SULFOXIDE REDUCTASE TRANSCRIPTIONAL ACTIVATOR"/>
    <property type="match status" value="1"/>
</dbReference>
<dbReference type="NCBIfam" id="TIGR00229">
    <property type="entry name" value="sensory_box"/>
    <property type="match status" value="1"/>
</dbReference>
<dbReference type="AlphaFoldDB" id="F8DEB1"/>
<dbReference type="SUPFAM" id="SSF55785">
    <property type="entry name" value="PYP-like sensor domain (PAS domain)"/>
    <property type="match status" value="1"/>
</dbReference>
<dbReference type="KEGG" id="hxa:Halxa_0150"/>
<dbReference type="SUPFAM" id="SSF55781">
    <property type="entry name" value="GAF domain-like"/>
    <property type="match status" value="1"/>
</dbReference>
<evidence type="ECO:0000256" key="3">
    <source>
        <dbReference type="SAM" id="MobiDB-lite"/>
    </source>
</evidence>
<dbReference type="SMART" id="SM00065">
    <property type="entry name" value="GAF"/>
    <property type="match status" value="1"/>
</dbReference>
<dbReference type="OrthoDB" id="205707at2157"/>
<dbReference type="Gene3D" id="3.30.450.20">
    <property type="entry name" value="PAS domain"/>
    <property type="match status" value="1"/>
</dbReference>
<evidence type="ECO:0000313" key="6">
    <source>
        <dbReference type="Proteomes" id="UP000006794"/>
    </source>
</evidence>
<dbReference type="InterPro" id="IPR035965">
    <property type="entry name" value="PAS-like_dom_sf"/>
</dbReference>
<reference evidence="6" key="1">
    <citation type="journal article" date="2012" name="Stand. Genomic Sci.">
        <title>Complete genome sequence of Halopiger xanaduensis type strain (SH-6(T)).</title>
        <authorList>
            <person name="Anderson I."/>
            <person name="Tindall B.J."/>
            <person name="Rohde M."/>
            <person name="Lucas S."/>
            <person name="Han J."/>
            <person name="Lapidus A."/>
            <person name="Cheng J.F."/>
            <person name="Goodwin L."/>
            <person name="Pitluck S."/>
            <person name="Peters L."/>
            <person name="Pati A."/>
            <person name="Mikhailova N."/>
            <person name="Pagani I."/>
            <person name="Teshima H."/>
            <person name="Han C."/>
            <person name="Tapia R."/>
            <person name="Land M."/>
            <person name="Woyke T."/>
            <person name="Klenk H.P."/>
            <person name="Kyrpides N."/>
            <person name="Ivanova N."/>
        </authorList>
    </citation>
    <scope>NUCLEOTIDE SEQUENCE [LARGE SCALE GENOMIC DNA]</scope>
    <source>
        <strain evidence="6">DSM 18323 / JCM 14033 / SH-6</strain>
        <plasmid evidence="6">Plasmid pHALXA02</plasmid>
    </source>
</reference>
<keyword evidence="1" id="KW-0805">Transcription regulation</keyword>
<dbReference type="InterPro" id="IPR029016">
    <property type="entry name" value="GAF-like_dom_sf"/>
</dbReference>
<dbReference type="PANTHER" id="PTHR34236">
    <property type="entry name" value="DIMETHYL SULFOXIDE REDUCTASE TRANSCRIPTIONAL ACTIVATOR"/>
    <property type="match status" value="1"/>
</dbReference>
<dbReference type="eggNOG" id="arCOG06192">
    <property type="taxonomic scope" value="Archaea"/>
</dbReference>